<dbReference type="PANTHER" id="PTHR32347">
    <property type="entry name" value="EFFLUX SYSTEM COMPONENT YKNX-RELATED"/>
    <property type="match status" value="1"/>
</dbReference>
<dbReference type="Proteomes" id="UP000198703">
    <property type="component" value="Unassembled WGS sequence"/>
</dbReference>
<dbReference type="EMBL" id="FNQM01000003">
    <property type="protein sequence ID" value="SEA09841.1"/>
    <property type="molecule type" value="Genomic_DNA"/>
</dbReference>
<keyword evidence="5" id="KW-1133">Transmembrane helix</keyword>
<reference evidence="6 7" key="1">
    <citation type="submission" date="2016-10" db="EMBL/GenBank/DDBJ databases">
        <authorList>
            <person name="de Groot N.N."/>
        </authorList>
    </citation>
    <scope>NUCLEOTIDE SEQUENCE [LARGE SCALE GENOMIC DNA]</scope>
    <source>
        <strain evidence="6 7">DSM 15345</strain>
    </source>
</reference>
<evidence type="ECO:0000256" key="1">
    <source>
        <dbReference type="ARBA" id="ARBA00004196"/>
    </source>
</evidence>
<gene>
    <name evidence="6" type="ORF">SAMN05444370_10359</name>
</gene>
<evidence type="ECO:0000256" key="2">
    <source>
        <dbReference type="ARBA" id="ARBA00023054"/>
    </source>
</evidence>
<dbReference type="GO" id="GO:0030313">
    <property type="term" value="C:cell envelope"/>
    <property type="evidence" value="ECO:0007669"/>
    <property type="project" value="UniProtKB-SubCell"/>
</dbReference>
<dbReference type="SUPFAM" id="SSF111369">
    <property type="entry name" value="HlyD-like secretion proteins"/>
    <property type="match status" value="1"/>
</dbReference>
<dbReference type="OrthoDB" id="264111at2"/>
<dbReference type="Gene3D" id="1.20.1600.10">
    <property type="entry name" value="Outer membrane efflux proteins (OEP)"/>
    <property type="match status" value="1"/>
</dbReference>
<feature type="transmembrane region" description="Helical" evidence="5">
    <location>
        <begin position="38"/>
        <end position="58"/>
    </location>
</feature>
<organism evidence="6 7">
    <name type="scientific">Rubrimonas cliftonensis</name>
    <dbReference type="NCBI Taxonomy" id="89524"/>
    <lineage>
        <taxon>Bacteria</taxon>
        <taxon>Pseudomonadati</taxon>
        <taxon>Pseudomonadota</taxon>
        <taxon>Alphaproteobacteria</taxon>
        <taxon>Rhodobacterales</taxon>
        <taxon>Paracoccaceae</taxon>
        <taxon>Rubrimonas</taxon>
    </lineage>
</organism>
<evidence type="ECO:0000256" key="5">
    <source>
        <dbReference type="SAM" id="Phobius"/>
    </source>
</evidence>
<feature type="coiled-coil region" evidence="3">
    <location>
        <begin position="180"/>
        <end position="211"/>
    </location>
</feature>
<keyword evidence="5" id="KW-0472">Membrane</keyword>
<accession>A0A1H3YFF1</accession>
<evidence type="ECO:0000256" key="3">
    <source>
        <dbReference type="SAM" id="Coils"/>
    </source>
</evidence>
<proteinExistence type="predicted"/>
<dbReference type="NCBIfam" id="TIGR02971">
    <property type="entry name" value="heterocyst_DevB"/>
    <property type="match status" value="1"/>
</dbReference>
<dbReference type="STRING" id="89524.SAMN05444370_10359"/>
<keyword evidence="2 3" id="KW-0175">Coiled coil</keyword>
<dbReference type="PANTHER" id="PTHR32347:SF27">
    <property type="entry name" value="RND EFFLUX PUMP MEMBRANE FUSION PROTEIN BARREL-SANDWICH DOMAIN-CONTAINING PROTEIN"/>
    <property type="match status" value="1"/>
</dbReference>
<evidence type="ECO:0000313" key="7">
    <source>
        <dbReference type="Proteomes" id="UP000198703"/>
    </source>
</evidence>
<name>A0A1H3YFF1_9RHOB</name>
<evidence type="ECO:0000313" key="6">
    <source>
        <dbReference type="EMBL" id="SEA09841.1"/>
    </source>
</evidence>
<comment type="subcellular location">
    <subcellularLocation>
        <location evidence="1">Cell envelope</location>
    </subcellularLocation>
</comment>
<dbReference type="Gene3D" id="2.40.30.170">
    <property type="match status" value="1"/>
</dbReference>
<evidence type="ECO:0000256" key="4">
    <source>
        <dbReference type="SAM" id="MobiDB-lite"/>
    </source>
</evidence>
<dbReference type="InterPro" id="IPR050465">
    <property type="entry name" value="UPF0194_transport"/>
</dbReference>
<protein>
    <submittedName>
        <fullName evidence="6">HlyD family secretion protein</fullName>
    </submittedName>
</protein>
<keyword evidence="5" id="KW-0812">Transmembrane</keyword>
<dbReference type="AlphaFoldDB" id="A0A1H3YFF1"/>
<dbReference type="InterPro" id="IPR014315">
    <property type="entry name" value="ABC_heterocyst_DevB"/>
</dbReference>
<keyword evidence="7" id="KW-1185">Reference proteome</keyword>
<feature type="region of interest" description="Disordered" evidence="4">
    <location>
        <begin position="1"/>
        <end position="23"/>
    </location>
</feature>
<sequence length="413" mass="42745">MTAMPDRDDADLPIDLRPAEEADAAAPPRRRGWFRWRYLLVLLIPPFMFTGAVIGLYYQPPGLQKFYALTGLQPGGGSPNPIALPPDIEMPRALAETLLPTDVVGLARLMPRGDVAIVAAPYGAGDARVAEIMVSIGDGAARGQVVALLDNRQALEAAVLTADAALAVAQASLGQTRSAVAASRAEAEAALDQARAAAREARTELARTENLAARGVATGAVLDAARTAAEDATLAVTRAEATLARYGSGALDDQPDVVVAARNVFAAEAELARARLDLGRSEVRAPIDGVILDIHATPGQRPPAEGVMEMGDTSAMMAEVEVWQDRIGAVAVGQPVEFAAGALARSLRGRVESIGLTVGRQGLISDDAAANSDARVIRVLVALDAESTGLAARLVGLEAVARIDTGAGARAAP</sequence>